<organism evidence="2 3">
    <name type="scientific">Datura stramonium</name>
    <name type="common">Jimsonweed</name>
    <name type="synonym">Common thornapple</name>
    <dbReference type="NCBI Taxonomy" id="4076"/>
    <lineage>
        <taxon>Eukaryota</taxon>
        <taxon>Viridiplantae</taxon>
        <taxon>Streptophyta</taxon>
        <taxon>Embryophyta</taxon>
        <taxon>Tracheophyta</taxon>
        <taxon>Spermatophyta</taxon>
        <taxon>Magnoliopsida</taxon>
        <taxon>eudicotyledons</taxon>
        <taxon>Gunneridae</taxon>
        <taxon>Pentapetalae</taxon>
        <taxon>asterids</taxon>
        <taxon>lamiids</taxon>
        <taxon>Solanales</taxon>
        <taxon>Solanaceae</taxon>
        <taxon>Solanoideae</taxon>
        <taxon>Datureae</taxon>
        <taxon>Datura</taxon>
    </lineage>
</organism>
<keyword evidence="3" id="KW-1185">Reference proteome</keyword>
<dbReference type="Proteomes" id="UP000823775">
    <property type="component" value="Unassembled WGS sequence"/>
</dbReference>
<evidence type="ECO:0000256" key="1">
    <source>
        <dbReference type="SAM" id="MobiDB-lite"/>
    </source>
</evidence>
<accession>A0ABS8THC7</accession>
<comment type="caution">
    <text evidence="2">The sequence shown here is derived from an EMBL/GenBank/DDBJ whole genome shotgun (WGS) entry which is preliminary data.</text>
</comment>
<feature type="compositionally biased region" description="Polar residues" evidence="1">
    <location>
        <begin position="59"/>
        <end position="69"/>
    </location>
</feature>
<feature type="region of interest" description="Disordered" evidence="1">
    <location>
        <begin position="1"/>
        <end position="69"/>
    </location>
</feature>
<name>A0ABS8THC7_DATST</name>
<gene>
    <name evidence="2" type="ORF">HAX54_011112</name>
</gene>
<proteinExistence type="predicted"/>
<evidence type="ECO:0000313" key="3">
    <source>
        <dbReference type="Proteomes" id="UP000823775"/>
    </source>
</evidence>
<feature type="compositionally biased region" description="Basic residues" evidence="1">
    <location>
        <begin position="19"/>
        <end position="29"/>
    </location>
</feature>
<protein>
    <submittedName>
        <fullName evidence="2">Uncharacterized protein</fullName>
    </submittedName>
</protein>
<reference evidence="2 3" key="1">
    <citation type="journal article" date="2021" name="BMC Genomics">
        <title>Datura genome reveals duplications of psychoactive alkaloid biosynthetic genes and high mutation rate following tissue culture.</title>
        <authorList>
            <person name="Rajewski A."/>
            <person name="Carter-House D."/>
            <person name="Stajich J."/>
            <person name="Litt A."/>
        </authorList>
    </citation>
    <scope>NUCLEOTIDE SEQUENCE [LARGE SCALE GENOMIC DNA]</scope>
    <source>
        <strain evidence="2">AR-01</strain>
    </source>
</reference>
<sequence>MRDCMLGVMHPSNPLRVKGAPRRGRKKRKAELEDDSDVPSGDGDEYSFLSDGKDKEASDPSNDNNEASS</sequence>
<dbReference type="EMBL" id="JACEIK010001629">
    <property type="protein sequence ID" value="MCD7470907.1"/>
    <property type="molecule type" value="Genomic_DNA"/>
</dbReference>
<evidence type="ECO:0000313" key="2">
    <source>
        <dbReference type="EMBL" id="MCD7470907.1"/>
    </source>
</evidence>
<feature type="compositionally biased region" description="Acidic residues" evidence="1">
    <location>
        <begin position="32"/>
        <end position="45"/>
    </location>
</feature>